<evidence type="ECO:0000256" key="9">
    <source>
        <dbReference type="ARBA" id="ARBA00023065"/>
    </source>
</evidence>
<evidence type="ECO:0000256" key="15">
    <source>
        <dbReference type="RuleBase" id="RU003357"/>
    </source>
</evidence>
<dbReference type="CDD" id="cd01347">
    <property type="entry name" value="ligand_gated_channel"/>
    <property type="match status" value="1"/>
</dbReference>
<feature type="domain" description="TonB-dependent receptor plug" evidence="18">
    <location>
        <begin position="82"/>
        <end position="179"/>
    </location>
</feature>
<dbReference type="AlphaFoldDB" id="D4ZFD8"/>
<keyword evidence="20" id="KW-1185">Reference proteome</keyword>
<keyword evidence="5" id="KW-0410">Iron transport</keyword>
<evidence type="ECO:0000256" key="4">
    <source>
        <dbReference type="ARBA" id="ARBA00022452"/>
    </source>
</evidence>
<organism evidence="19 20">
    <name type="scientific">Shewanella violacea (strain JCM 10179 / CIP 106290 / LMG 19151 / DSS12)</name>
    <dbReference type="NCBI Taxonomy" id="637905"/>
    <lineage>
        <taxon>Bacteria</taxon>
        <taxon>Pseudomonadati</taxon>
        <taxon>Pseudomonadota</taxon>
        <taxon>Gammaproteobacteria</taxon>
        <taxon>Alteromonadales</taxon>
        <taxon>Shewanellaceae</taxon>
        <taxon>Shewanella</taxon>
    </lineage>
</organism>
<sequence length="738" mass="82540">MLPTFVISILRLAMSLLSRSFRVSPICVAVVSAFTLAPAVAEETKTEEVSSANIERISVMGRSFNDYKVGSASGAMRGNISLMDTPQSVTVIPDFITDEQLATNLSEVLVNDSSVTGGSEKWNRQVFSIRGFELSSGSGYLINGQQQWSHYVQPIETLQQVEILKGPSSMLYGQSGPGGLINMVTKKPTYDTIFDLGFDTDEHGSTRFQLDAGGSLNEDQTIRYRTVLVKQDTQYWRTYSAENGQDGANQERDRWLGYLNLEFDLSDDLLLSLKYDHTQDKTGIDRGGWLDSSGDLIGGSDIIWDQPWAFTDNTITNMGADITYHISDDWQVKAGYNDQQFNRQRLDSSPNQCGKIDGQSVCFDDPITDGYFVSPFDRYDDWQHKTGYVDFVGNFSTGELEHQFLLGANMLDYYYGQLKESGEKYQHVMPGQPQPKPDLDYNRDDTKYESDYKHYGFYIQDLMTINDQWQVLAGMRYDEQKKDGTGNNSYAVSPKFGVIYSPAANGSIYVNYSKSFTPQGMVNDLEDVNDKMNLDPEYGEQYEIGTKWELFDGSLLLTGAVFDITVSNVTVTEDLDTSIDGGYQTITTQSGEQRHKGFEMGAQGQVSDSWFLTGSMMYLNAEYQRPESNSLNGKTPVDAPEWSANVWTRYEMTDDLALNFGAIYVGERFANTSNTVTKDAYVRFDMGTAYTMDVMGSDVSVRLNVKNLFDTDYLAGGGVTDVTVGEGRHLSLALEAKF</sequence>
<feature type="domain" description="TonB-dependent receptor-like beta-barrel" evidence="17">
    <location>
        <begin position="275"/>
        <end position="708"/>
    </location>
</feature>
<evidence type="ECO:0000256" key="16">
    <source>
        <dbReference type="SAM" id="SignalP"/>
    </source>
</evidence>
<evidence type="ECO:0000256" key="6">
    <source>
        <dbReference type="ARBA" id="ARBA00022692"/>
    </source>
</evidence>
<dbReference type="InterPro" id="IPR037066">
    <property type="entry name" value="Plug_dom_sf"/>
</dbReference>
<name>D4ZFD8_SHEVD</name>
<dbReference type="InterPro" id="IPR012910">
    <property type="entry name" value="Plug_dom"/>
</dbReference>
<protein>
    <submittedName>
        <fullName evidence="19">TonB-dependent siderophore receptor</fullName>
    </submittedName>
</protein>
<dbReference type="eggNOG" id="COG4773">
    <property type="taxonomic scope" value="Bacteria"/>
</dbReference>
<dbReference type="InterPro" id="IPR036942">
    <property type="entry name" value="Beta-barrel_TonB_sf"/>
</dbReference>
<comment type="similarity">
    <text evidence="2 14 15">Belongs to the TonB-dependent receptor family.</text>
</comment>
<evidence type="ECO:0000256" key="2">
    <source>
        <dbReference type="ARBA" id="ARBA00009810"/>
    </source>
</evidence>
<evidence type="ECO:0000256" key="11">
    <source>
        <dbReference type="ARBA" id="ARBA00023136"/>
    </source>
</evidence>
<dbReference type="Pfam" id="PF00593">
    <property type="entry name" value="TonB_dep_Rec_b-barrel"/>
    <property type="match status" value="1"/>
</dbReference>
<dbReference type="NCBIfam" id="TIGR01783">
    <property type="entry name" value="TonB-siderophor"/>
    <property type="match status" value="1"/>
</dbReference>
<dbReference type="STRING" id="637905.SVI_4331"/>
<evidence type="ECO:0000256" key="12">
    <source>
        <dbReference type="ARBA" id="ARBA00023170"/>
    </source>
</evidence>
<evidence type="ECO:0000313" key="20">
    <source>
        <dbReference type="Proteomes" id="UP000002350"/>
    </source>
</evidence>
<dbReference type="FunFam" id="2.170.130.10:FF:000001">
    <property type="entry name" value="Catecholate siderophore TonB-dependent receptor"/>
    <property type="match status" value="1"/>
</dbReference>
<evidence type="ECO:0000256" key="7">
    <source>
        <dbReference type="ARBA" id="ARBA00022729"/>
    </source>
</evidence>
<keyword evidence="10 15" id="KW-0798">TonB box</keyword>
<evidence type="ECO:0000256" key="8">
    <source>
        <dbReference type="ARBA" id="ARBA00023004"/>
    </source>
</evidence>
<dbReference type="GO" id="GO:0015891">
    <property type="term" value="P:siderophore transport"/>
    <property type="evidence" value="ECO:0007669"/>
    <property type="project" value="InterPro"/>
</dbReference>
<accession>D4ZFD8</accession>
<keyword evidence="13 14" id="KW-0998">Cell outer membrane</keyword>
<evidence type="ECO:0000256" key="10">
    <source>
        <dbReference type="ARBA" id="ARBA00023077"/>
    </source>
</evidence>
<keyword evidence="12 19" id="KW-0675">Receptor</keyword>
<evidence type="ECO:0000256" key="13">
    <source>
        <dbReference type="ARBA" id="ARBA00023237"/>
    </source>
</evidence>
<dbReference type="PROSITE" id="PS52016">
    <property type="entry name" value="TONB_DEPENDENT_REC_3"/>
    <property type="match status" value="1"/>
</dbReference>
<reference evidence="20" key="1">
    <citation type="journal article" date="2010" name="Mol. Biosyst.">
        <title>Complete genome sequence and comparative analysis of Shewanella violacea, a psychrophilic and piezophilic bacterium from deep sea floor sediments.</title>
        <authorList>
            <person name="Aono E."/>
            <person name="Baba T."/>
            <person name="Ara T."/>
            <person name="Nishi T."/>
            <person name="Nakamichi T."/>
            <person name="Inamoto E."/>
            <person name="Toyonaga H."/>
            <person name="Hasegawa M."/>
            <person name="Takai Y."/>
            <person name="Okumura Y."/>
            <person name="Baba M."/>
            <person name="Tomita M."/>
            <person name="Kato C."/>
            <person name="Oshima T."/>
            <person name="Nakasone K."/>
            <person name="Mori H."/>
        </authorList>
    </citation>
    <scope>NUCLEOTIDE SEQUENCE [LARGE SCALE GENOMIC DNA]</scope>
    <source>
        <strain evidence="20">JCM 10179 / CIP 106290 / LMG 19151 / DSS12</strain>
    </source>
</reference>
<dbReference type="InterPro" id="IPR000531">
    <property type="entry name" value="Beta-barrel_TonB"/>
</dbReference>
<dbReference type="EMBL" id="AP011177">
    <property type="protein sequence ID" value="BAJ04302.1"/>
    <property type="molecule type" value="Genomic_DNA"/>
</dbReference>
<dbReference type="GO" id="GO:0009279">
    <property type="term" value="C:cell outer membrane"/>
    <property type="evidence" value="ECO:0007669"/>
    <property type="project" value="UniProtKB-SubCell"/>
</dbReference>
<keyword evidence="3 14" id="KW-0813">Transport</keyword>
<dbReference type="GO" id="GO:0015344">
    <property type="term" value="F:siderophore uptake transmembrane transporter activity"/>
    <property type="evidence" value="ECO:0007669"/>
    <property type="project" value="TreeGrafter"/>
</dbReference>
<evidence type="ECO:0000256" key="3">
    <source>
        <dbReference type="ARBA" id="ARBA00022448"/>
    </source>
</evidence>
<dbReference type="InterPro" id="IPR010105">
    <property type="entry name" value="TonB_sidphr_rcpt"/>
</dbReference>
<keyword evidence="4 14" id="KW-1134">Transmembrane beta strand</keyword>
<feature type="chain" id="PRO_5003067701" evidence="16">
    <location>
        <begin position="30"/>
        <end position="738"/>
    </location>
</feature>
<evidence type="ECO:0000259" key="18">
    <source>
        <dbReference type="Pfam" id="PF07715"/>
    </source>
</evidence>
<dbReference type="InterPro" id="IPR039426">
    <property type="entry name" value="TonB-dep_rcpt-like"/>
</dbReference>
<dbReference type="KEGG" id="svo:SVI_4331"/>
<keyword evidence="9" id="KW-0406">Ion transport</keyword>
<dbReference type="Proteomes" id="UP000002350">
    <property type="component" value="Chromosome"/>
</dbReference>
<gene>
    <name evidence="19" type="ordered locus">SVI_4331</name>
</gene>
<dbReference type="Pfam" id="PF07715">
    <property type="entry name" value="Plug"/>
    <property type="match status" value="1"/>
</dbReference>
<feature type="signal peptide" evidence="16">
    <location>
        <begin position="1"/>
        <end position="29"/>
    </location>
</feature>
<evidence type="ECO:0000256" key="14">
    <source>
        <dbReference type="PROSITE-ProRule" id="PRU01360"/>
    </source>
</evidence>
<dbReference type="HOGENOM" id="CLU_008287_9_4_6"/>
<evidence type="ECO:0000313" key="19">
    <source>
        <dbReference type="EMBL" id="BAJ04302.1"/>
    </source>
</evidence>
<evidence type="ECO:0000256" key="1">
    <source>
        <dbReference type="ARBA" id="ARBA00004571"/>
    </source>
</evidence>
<evidence type="ECO:0000256" key="5">
    <source>
        <dbReference type="ARBA" id="ARBA00022496"/>
    </source>
</evidence>
<evidence type="ECO:0000259" key="17">
    <source>
        <dbReference type="Pfam" id="PF00593"/>
    </source>
</evidence>
<dbReference type="PANTHER" id="PTHR32552:SF68">
    <property type="entry name" value="FERRICHROME OUTER MEMBRANE TRANSPORTER_PHAGE RECEPTOR"/>
    <property type="match status" value="1"/>
</dbReference>
<keyword evidence="7 16" id="KW-0732">Signal</keyword>
<dbReference type="Gene3D" id="2.170.130.10">
    <property type="entry name" value="TonB-dependent receptor, plug domain"/>
    <property type="match status" value="1"/>
</dbReference>
<keyword evidence="8" id="KW-0408">Iron</keyword>
<comment type="subcellular location">
    <subcellularLocation>
        <location evidence="1 14">Cell outer membrane</location>
        <topology evidence="1 14">Multi-pass membrane protein</topology>
    </subcellularLocation>
</comment>
<keyword evidence="6 14" id="KW-0812">Transmembrane</keyword>
<dbReference type="PANTHER" id="PTHR32552">
    <property type="entry name" value="FERRICHROME IRON RECEPTOR-RELATED"/>
    <property type="match status" value="1"/>
</dbReference>
<dbReference type="GO" id="GO:0038023">
    <property type="term" value="F:signaling receptor activity"/>
    <property type="evidence" value="ECO:0007669"/>
    <property type="project" value="InterPro"/>
</dbReference>
<proteinExistence type="inferred from homology"/>
<dbReference type="Gene3D" id="2.40.170.20">
    <property type="entry name" value="TonB-dependent receptor, beta-barrel domain"/>
    <property type="match status" value="1"/>
</dbReference>
<keyword evidence="11 14" id="KW-0472">Membrane</keyword>
<dbReference type="SUPFAM" id="SSF56935">
    <property type="entry name" value="Porins"/>
    <property type="match status" value="1"/>
</dbReference>